<feature type="compositionally biased region" description="Acidic residues" evidence="2">
    <location>
        <begin position="167"/>
        <end position="180"/>
    </location>
</feature>
<dbReference type="EMBL" id="SJPS01000005">
    <property type="protein sequence ID" value="TWU24530.1"/>
    <property type="molecule type" value="Genomic_DNA"/>
</dbReference>
<reference evidence="4 5" key="1">
    <citation type="submission" date="2019-02" db="EMBL/GenBank/DDBJ databases">
        <title>Deep-cultivation of Planctomycetes and their phenomic and genomic characterization uncovers novel biology.</title>
        <authorList>
            <person name="Wiegand S."/>
            <person name="Jogler M."/>
            <person name="Boedeker C."/>
            <person name="Pinto D."/>
            <person name="Vollmers J."/>
            <person name="Rivas-Marin E."/>
            <person name="Kohn T."/>
            <person name="Peeters S.H."/>
            <person name="Heuer A."/>
            <person name="Rast P."/>
            <person name="Oberbeckmann S."/>
            <person name="Bunk B."/>
            <person name="Jeske O."/>
            <person name="Meyerdierks A."/>
            <person name="Storesund J.E."/>
            <person name="Kallscheuer N."/>
            <person name="Luecker S."/>
            <person name="Lage O.M."/>
            <person name="Pohl T."/>
            <person name="Merkel B.J."/>
            <person name="Hornburger P."/>
            <person name="Mueller R.-W."/>
            <person name="Bruemmer F."/>
            <person name="Labrenz M."/>
            <person name="Spormann A.M."/>
            <person name="Op Den Camp H."/>
            <person name="Overmann J."/>
            <person name="Amann R."/>
            <person name="Jetten M.S.M."/>
            <person name="Mascher T."/>
            <person name="Medema M.H."/>
            <person name="Devos D.P."/>
            <person name="Kaster A.-K."/>
            <person name="Ovreas L."/>
            <person name="Rohde M."/>
            <person name="Galperin M.Y."/>
            <person name="Jogler C."/>
        </authorList>
    </citation>
    <scope>NUCLEOTIDE SEQUENCE [LARGE SCALE GENOMIC DNA]</scope>
    <source>
        <strain evidence="4 5">Pla144</strain>
    </source>
</reference>
<keyword evidence="3" id="KW-0732">Signal</keyword>
<sequence precursor="true">MKSIELARWLAASLAVGIFSFAFFAPAQAGDLGWGRPGQEREPGFSDSGNPLRATTSEPAVVVSAWESDDSLAAELEIPIADSNLESSQPDLENSARENPLHTVDPFEADDRIAQLVKDPFEEPLEGPIPQLDSDLDEIEEALDKERQRREEEAEDEPEVMIDTLEVDDFDEDTSGDQEESTQVREGGRNDFTFDLKVPDAESKTKRPSQFRDNRFGTDRSAEEKKNCQEELASAKADKVSSVDLNIRVEGVPGEDFPYECAFGNETATHRSWPEITYNWKASALCHKPLYFEQNQLERYGHSWGPYMQPIMSGVHFFTSVPILPYKMGIETPNECIYALGHYRPGSCAPYLIEATPFTWRAAFYQGAFVTGTSFAIP</sequence>
<evidence type="ECO:0000313" key="4">
    <source>
        <dbReference type="EMBL" id="TWU24530.1"/>
    </source>
</evidence>
<dbReference type="Proteomes" id="UP000318437">
    <property type="component" value="Unassembled WGS sequence"/>
</dbReference>
<evidence type="ECO:0000256" key="3">
    <source>
        <dbReference type="SAM" id="SignalP"/>
    </source>
</evidence>
<accession>A0A5C6CIX2</accession>
<feature type="compositionally biased region" description="Basic and acidic residues" evidence="2">
    <location>
        <begin position="182"/>
        <end position="224"/>
    </location>
</feature>
<protein>
    <submittedName>
        <fullName evidence="4">Uncharacterized protein</fullName>
    </submittedName>
</protein>
<feature type="region of interest" description="Disordered" evidence="2">
    <location>
        <begin position="167"/>
        <end position="224"/>
    </location>
</feature>
<keyword evidence="5" id="KW-1185">Reference proteome</keyword>
<feature type="compositionally biased region" description="Polar residues" evidence="2">
    <location>
        <begin position="47"/>
        <end position="56"/>
    </location>
</feature>
<feature type="chain" id="PRO_5022816758" evidence="3">
    <location>
        <begin position="30"/>
        <end position="378"/>
    </location>
</feature>
<organism evidence="4 5">
    <name type="scientific">Bythopirellula polymerisocia</name>
    <dbReference type="NCBI Taxonomy" id="2528003"/>
    <lineage>
        <taxon>Bacteria</taxon>
        <taxon>Pseudomonadati</taxon>
        <taxon>Planctomycetota</taxon>
        <taxon>Planctomycetia</taxon>
        <taxon>Pirellulales</taxon>
        <taxon>Lacipirellulaceae</taxon>
        <taxon>Bythopirellula</taxon>
    </lineage>
</organism>
<keyword evidence="1" id="KW-0175">Coiled coil</keyword>
<name>A0A5C6CIX2_9BACT</name>
<proteinExistence type="predicted"/>
<feature type="signal peptide" evidence="3">
    <location>
        <begin position="1"/>
        <end position="29"/>
    </location>
</feature>
<gene>
    <name evidence="4" type="ORF">Pla144_34140</name>
</gene>
<dbReference type="AlphaFoldDB" id="A0A5C6CIX2"/>
<evidence type="ECO:0000256" key="2">
    <source>
        <dbReference type="SAM" id="MobiDB-lite"/>
    </source>
</evidence>
<evidence type="ECO:0000256" key="1">
    <source>
        <dbReference type="SAM" id="Coils"/>
    </source>
</evidence>
<feature type="region of interest" description="Disordered" evidence="2">
    <location>
        <begin position="34"/>
        <end position="56"/>
    </location>
</feature>
<feature type="coiled-coil region" evidence="1">
    <location>
        <begin position="129"/>
        <end position="156"/>
    </location>
</feature>
<evidence type="ECO:0000313" key="5">
    <source>
        <dbReference type="Proteomes" id="UP000318437"/>
    </source>
</evidence>
<comment type="caution">
    <text evidence="4">The sequence shown here is derived from an EMBL/GenBank/DDBJ whole genome shotgun (WGS) entry which is preliminary data.</text>
</comment>